<evidence type="ECO:0000256" key="6">
    <source>
        <dbReference type="SAM" id="MobiDB-lite"/>
    </source>
</evidence>
<name>A0A0D2MNL5_9CHLO</name>
<reference evidence="8 9" key="1">
    <citation type="journal article" date="2013" name="BMC Genomics">
        <title>Reconstruction of the lipid metabolism for the microalga Monoraphidium neglectum from its genome sequence reveals characteristics suitable for biofuel production.</title>
        <authorList>
            <person name="Bogen C."/>
            <person name="Al-Dilaimi A."/>
            <person name="Albersmeier A."/>
            <person name="Wichmann J."/>
            <person name="Grundmann M."/>
            <person name="Rupp O."/>
            <person name="Lauersen K.J."/>
            <person name="Blifernez-Klassen O."/>
            <person name="Kalinowski J."/>
            <person name="Goesmann A."/>
            <person name="Mussgnug J.H."/>
            <person name="Kruse O."/>
        </authorList>
    </citation>
    <scope>NUCLEOTIDE SEQUENCE [LARGE SCALE GENOMIC DNA]</scope>
    <source>
        <strain evidence="8 9">SAG 48.87</strain>
    </source>
</reference>
<protein>
    <recommendedName>
        <fullName evidence="10">Vacuolar ATPase assembly integral membrane protein VMA21</fullName>
    </recommendedName>
</protein>
<dbReference type="GO" id="GO:0031410">
    <property type="term" value="C:cytoplasmic vesicle"/>
    <property type="evidence" value="ECO:0007669"/>
    <property type="project" value="UniProtKB-KW"/>
</dbReference>
<proteinExistence type="predicted"/>
<evidence type="ECO:0000256" key="1">
    <source>
        <dbReference type="ARBA" id="ARBA00022692"/>
    </source>
</evidence>
<dbReference type="Proteomes" id="UP000054498">
    <property type="component" value="Unassembled WGS sequence"/>
</dbReference>
<feature type="transmembrane region" description="Helical" evidence="7">
    <location>
        <begin position="96"/>
        <end position="117"/>
    </location>
</feature>
<dbReference type="GO" id="GO:0070072">
    <property type="term" value="P:vacuolar proton-transporting V-type ATPase complex assembly"/>
    <property type="evidence" value="ECO:0007669"/>
    <property type="project" value="InterPro"/>
</dbReference>
<organism evidence="8 9">
    <name type="scientific">Monoraphidium neglectum</name>
    <dbReference type="NCBI Taxonomy" id="145388"/>
    <lineage>
        <taxon>Eukaryota</taxon>
        <taxon>Viridiplantae</taxon>
        <taxon>Chlorophyta</taxon>
        <taxon>core chlorophytes</taxon>
        <taxon>Chlorophyceae</taxon>
        <taxon>CS clade</taxon>
        <taxon>Sphaeropleales</taxon>
        <taxon>Selenastraceae</taxon>
        <taxon>Monoraphidium</taxon>
    </lineage>
</organism>
<gene>
    <name evidence="8" type="ORF">MNEG_5850</name>
</gene>
<dbReference type="KEGG" id="mng:MNEG_5850"/>
<evidence type="ECO:0008006" key="10">
    <source>
        <dbReference type="Google" id="ProtNLM"/>
    </source>
</evidence>
<evidence type="ECO:0000256" key="2">
    <source>
        <dbReference type="ARBA" id="ARBA00022824"/>
    </source>
</evidence>
<keyword evidence="2" id="KW-0256">Endoplasmic reticulum</keyword>
<dbReference type="AlphaFoldDB" id="A0A0D2MNL5"/>
<keyword evidence="3 7" id="KW-1133">Transmembrane helix</keyword>
<keyword evidence="4 7" id="KW-0472">Membrane</keyword>
<dbReference type="InterPro" id="IPR019013">
    <property type="entry name" value="Vma21"/>
</dbReference>
<feature type="region of interest" description="Disordered" evidence="6">
    <location>
        <begin position="1"/>
        <end position="35"/>
    </location>
</feature>
<dbReference type="EMBL" id="KK101120">
    <property type="protein sequence ID" value="KIZ02107.1"/>
    <property type="molecule type" value="Genomic_DNA"/>
</dbReference>
<evidence type="ECO:0000313" key="8">
    <source>
        <dbReference type="EMBL" id="KIZ02107.1"/>
    </source>
</evidence>
<evidence type="ECO:0000313" key="9">
    <source>
        <dbReference type="Proteomes" id="UP000054498"/>
    </source>
</evidence>
<evidence type="ECO:0000256" key="3">
    <source>
        <dbReference type="ARBA" id="ARBA00022989"/>
    </source>
</evidence>
<sequence>MAVQRRGAAKDQSEQLISQQDDNAPPREASGASGATAAAPPAFAAVQPRVAINIAVHSLLMLVLPLSLFFASYSGLLDPVYARTFGIPSSENKTTVGAVLAVLGVNAVIASFVVVAFNEPDPPLEAKED</sequence>
<accession>A0A0D2MNL5</accession>
<dbReference type="GeneID" id="25738727"/>
<keyword evidence="5" id="KW-0968">Cytoplasmic vesicle</keyword>
<keyword evidence="9" id="KW-1185">Reference proteome</keyword>
<feature type="transmembrane region" description="Helical" evidence="7">
    <location>
        <begin position="54"/>
        <end position="76"/>
    </location>
</feature>
<evidence type="ECO:0000256" key="4">
    <source>
        <dbReference type="ARBA" id="ARBA00023136"/>
    </source>
</evidence>
<dbReference type="Pfam" id="PF09446">
    <property type="entry name" value="VMA21"/>
    <property type="match status" value="1"/>
</dbReference>
<dbReference type="RefSeq" id="XP_013901126.1">
    <property type="nucleotide sequence ID" value="XM_014045672.1"/>
</dbReference>
<keyword evidence="1 7" id="KW-0812">Transmembrane</keyword>
<evidence type="ECO:0000256" key="7">
    <source>
        <dbReference type="SAM" id="Phobius"/>
    </source>
</evidence>
<evidence type="ECO:0000256" key="5">
    <source>
        <dbReference type="ARBA" id="ARBA00023329"/>
    </source>
</evidence>